<dbReference type="InterPro" id="IPR008922">
    <property type="entry name" value="Di-copper_centre_dom_sf"/>
</dbReference>
<dbReference type="VEuPathDB" id="FungiDB:FOIG_15579"/>
<keyword evidence="3" id="KW-0503">Monooxygenase</keyword>
<dbReference type="VEuPathDB" id="FungiDB:FOXG_05674"/>
<sequence>MNMAIESLGWSKCSATSRYSLFSKDGKNFTGLEGVNNFHEANNIFSHFDENCYNPYNPDSKDRDKLFKPPGTLADAVNRLFSKKYTDSWETFASTKWWKESCQNVSTGYLSLEYIHNNVHNLTGGSNWEKRGEIGGYGLGHMSDVPVSAFDPVFCSIDRLLALWQALNWGAWFDEPELLKGTGKVEDKTQDDDLLPFHEIETENPKTGYWTLRHIRDWTKLGYQHDDLLHGPDAILPAHIQKIYPRAQKYYEALFKDDKVPNKKFFGPRNTDNKTWNGYLINVIYDRYALNGSSYSIQFWLGGDGRDRDTTFRDSENLIGQVYSFAGLEPTVESCSNCASQKDEKVLSRARILLTIPIISQALDQRFQHIDSTTTDQVEHYLAKYLHWKFVRIGGKVRPATDFPKTIISELKGTGKPQETDKALLPVYTEHRPLYKPTEQKDCGVKKGKGLLGAPERLSFRTFED</sequence>
<dbReference type="InterPro" id="IPR041640">
    <property type="entry name" value="Tyrosinase_C"/>
</dbReference>
<dbReference type="SUPFAM" id="SSF48056">
    <property type="entry name" value="Di-copper centre-containing domain"/>
    <property type="match status" value="1"/>
</dbReference>
<evidence type="ECO:0000256" key="2">
    <source>
        <dbReference type="ARBA" id="ARBA00023002"/>
    </source>
</evidence>
<evidence type="ECO:0000259" key="5">
    <source>
        <dbReference type="Pfam" id="PF18132"/>
    </source>
</evidence>
<dbReference type="VEuPathDB" id="FungiDB:HZS61_013286"/>
<dbReference type="Gene3D" id="2.60.310.20">
    <property type="match status" value="1"/>
</dbReference>
<dbReference type="AlphaFoldDB" id="A0A2H3T284"/>
<dbReference type="EMBL" id="FMJY01000004">
    <property type="protein sequence ID" value="SCO82768.1"/>
    <property type="molecule type" value="Genomic_DNA"/>
</dbReference>
<dbReference type="Proteomes" id="UP000219369">
    <property type="component" value="Unassembled WGS sequence"/>
</dbReference>
<accession>A0A2H3T284</accession>
<keyword evidence="2" id="KW-0560">Oxidoreductase</keyword>
<dbReference type="Gene3D" id="1.10.1280.10">
    <property type="entry name" value="Di-copper center containing domain from catechol oxidase"/>
    <property type="match status" value="1"/>
</dbReference>
<dbReference type="VEuPathDB" id="FungiDB:FOC4_g10001772"/>
<dbReference type="VEuPathDB" id="FungiDB:FOZG_09304"/>
<dbReference type="GO" id="GO:0004497">
    <property type="term" value="F:monooxygenase activity"/>
    <property type="evidence" value="ECO:0007669"/>
    <property type="project" value="UniProtKB-KW"/>
</dbReference>
<comment type="cofactor">
    <cofactor evidence="1">
        <name>Cu(2+)</name>
        <dbReference type="ChEBI" id="CHEBI:29036"/>
    </cofactor>
</comment>
<feature type="domain" description="Tyrosinase C-terminal" evidence="5">
    <location>
        <begin position="279"/>
        <end position="408"/>
    </location>
</feature>
<protein>
    <submittedName>
        <fullName evidence="6">Uncharacterized protein</fullName>
    </submittedName>
</protein>
<reference evidence="7" key="1">
    <citation type="submission" date="2016-09" db="EMBL/GenBank/DDBJ databases">
        <authorList>
            <person name="Guldener U."/>
        </authorList>
    </citation>
    <scope>NUCLEOTIDE SEQUENCE [LARGE SCALE GENOMIC DNA]</scope>
    <source>
        <strain evidence="7">V64-1</strain>
    </source>
</reference>
<evidence type="ECO:0000256" key="3">
    <source>
        <dbReference type="ARBA" id="ARBA00023033"/>
    </source>
</evidence>
<evidence type="ECO:0000259" key="4">
    <source>
        <dbReference type="Pfam" id="PF00264"/>
    </source>
</evidence>
<dbReference type="Pfam" id="PF18132">
    <property type="entry name" value="Tyrosinase_C"/>
    <property type="match status" value="1"/>
</dbReference>
<gene>
    <name evidence="6" type="ORF">FRV6_06981</name>
</gene>
<dbReference type="OrthoDB" id="1658288at2759"/>
<dbReference type="Pfam" id="PF00264">
    <property type="entry name" value="Tyrosinase"/>
    <property type="match status" value="1"/>
</dbReference>
<evidence type="ECO:0000313" key="7">
    <source>
        <dbReference type="Proteomes" id="UP000219369"/>
    </source>
</evidence>
<dbReference type="VEuPathDB" id="FungiDB:FOC1_g10004512"/>
<evidence type="ECO:0000256" key="1">
    <source>
        <dbReference type="ARBA" id="ARBA00001973"/>
    </source>
</evidence>
<dbReference type="InterPro" id="IPR002227">
    <property type="entry name" value="Tyrosinase_Cu-bd"/>
</dbReference>
<evidence type="ECO:0000313" key="6">
    <source>
        <dbReference type="EMBL" id="SCO82768.1"/>
    </source>
</evidence>
<dbReference type="VEuPathDB" id="FungiDB:FOMG_16120"/>
<organism evidence="6 7">
    <name type="scientific">Fusarium oxysporum</name>
    <name type="common">Fusarium vascular wilt</name>
    <dbReference type="NCBI Taxonomy" id="5507"/>
    <lineage>
        <taxon>Eukaryota</taxon>
        <taxon>Fungi</taxon>
        <taxon>Dikarya</taxon>
        <taxon>Ascomycota</taxon>
        <taxon>Pezizomycotina</taxon>
        <taxon>Sordariomycetes</taxon>
        <taxon>Hypocreomycetidae</taxon>
        <taxon>Hypocreales</taxon>
        <taxon>Nectriaceae</taxon>
        <taxon>Fusarium</taxon>
        <taxon>Fusarium oxysporum species complex</taxon>
    </lineage>
</organism>
<name>A0A2H3T284_FUSOX</name>
<feature type="domain" description="Tyrosinase copper-binding" evidence="4">
    <location>
        <begin position="55"/>
        <end position="166"/>
    </location>
</feature>
<proteinExistence type="predicted"/>